<dbReference type="InterPro" id="IPR004352">
    <property type="entry name" value="GH114_TIM-barrel"/>
</dbReference>
<dbReference type="Pfam" id="PF03537">
    <property type="entry name" value="Glyco_hydro_114"/>
    <property type="match status" value="1"/>
</dbReference>
<keyword evidence="3" id="KW-1185">Reference proteome</keyword>
<dbReference type="Proteomes" id="UP000249616">
    <property type="component" value="Plasmid unnamed1"/>
</dbReference>
<proteinExistence type="predicted"/>
<organism evidence="2 3">
    <name type="scientific">Streptomyces cadmiisoli</name>
    <dbReference type="NCBI Taxonomy" id="2184053"/>
    <lineage>
        <taxon>Bacteria</taxon>
        <taxon>Bacillati</taxon>
        <taxon>Actinomycetota</taxon>
        <taxon>Actinomycetes</taxon>
        <taxon>Kitasatosporales</taxon>
        <taxon>Streptomycetaceae</taxon>
        <taxon>Streptomyces</taxon>
        <taxon>Streptomyces aurantiacus group</taxon>
    </lineage>
</organism>
<evidence type="ECO:0000313" key="3">
    <source>
        <dbReference type="Proteomes" id="UP000249616"/>
    </source>
</evidence>
<dbReference type="InterPro" id="IPR017853">
    <property type="entry name" value="GH"/>
</dbReference>
<evidence type="ECO:0000259" key="1">
    <source>
        <dbReference type="Pfam" id="PF03537"/>
    </source>
</evidence>
<dbReference type="SUPFAM" id="SSF51445">
    <property type="entry name" value="(Trans)glycosidases"/>
    <property type="match status" value="1"/>
</dbReference>
<evidence type="ECO:0000313" key="2">
    <source>
        <dbReference type="EMBL" id="AWW43184.1"/>
    </source>
</evidence>
<geneLocation type="plasmid" evidence="2 3">
    <name>unnamed1</name>
</geneLocation>
<dbReference type="KEGG" id="scad:DN051_42020"/>
<gene>
    <name evidence="2" type="ORF">DN051_42020</name>
</gene>
<feature type="domain" description="Glycoside-hydrolase family GH114 TIM-barrel" evidence="1">
    <location>
        <begin position="49"/>
        <end position="268"/>
    </location>
</feature>
<dbReference type="GeneID" id="32591679"/>
<dbReference type="PANTHER" id="PTHR35273:SF2">
    <property type="entry name" value="ALPHA-GALACTOSIDASE"/>
    <property type="match status" value="1"/>
</dbReference>
<sequence length="281" mass="30406">MRSHRRSRTGVITAGLAVAAALGTAATLLGSFRSEAAPAVTLPPVNAGFDYQIGGAYPPARGVKVVTRDVKESPAEGLYNICYVNAFQTQQEGDVGGPQDWDRNLLLRDGDGTPVVDPDWDEVILDISSPAKRDRIAKKINAQIDECAAKGFDAVELDNYDTYTRDVADGRITARHAQLYIRLLSRHAHSKGLAVGQKNTVELAWNRKANGLDFAIAEECGDPRWTECGKYVSAFGDNAVFIEYTDAGMGNACDYADRVSVVRRDVEVAESGSDGYVRATC</sequence>
<dbReference type="Gene3D" id="3.20.20.70">
    <property type="entry name" value="Aldolase class I"/>
    <property type="match status" value="1"/>
</dbReference>
<name>A0A2Z4JDH1_9ACTN</name>
<dbReference type="PANTHER" id="PTHR35273">
    <property type="entry name" value="ALPHA-1,4 POLYGALACTOSAMINIDASE, PUTATIVE (AFU_ORTHOLOGUE AFUA_3G07890)-RELATED"/>
    <property type="match status" value="1"/>
</dbReference>
<dbReference type="EMBL" id="CP030074">
    <property type="protein sequence ID" value="AWW43184.1"/>
    <property type="molecule type" value="Genomic_DNA"/>
</dbReference>
<dbReference type="RefSeq" id="WP_053763454.1">
    <property type="nucleotide sequence ID" value="NZ_CP030074.1"/>
</dbReference>
<keyword evidence="2" id="KW-0614">Plasmid</keyword>
<protein>
    <recommendedName>
        <fullName evidence="1">Glycoside-hydrolase family GH114 TIM-barrel domain-containing protein</fullName>
    </recommendedName>
</protein>
<accession>A0A2Z4JDH1</accession>
<dbReference type="InterPro" id="IPR013785">
    <property type="entry name" value="Aldolase_TIM"/>
</dbReference>
<dbReference type="AlphaFoldDB" id="A0A2Z4JDH1"/>
<reference evidence="3" key="1">
    <citation type="submission" date="2018-06" db="EMBL/GenBank/DDBJ databases">
        <authorList>
            <person name="Li K."/>
        </authorList>
    </citation>
    <scope>NUCLEOTIDE SEQUENCE [LARGE SCALE GENOMIC DNA]</scope>
    <source>
        <strain evidence="3">ZFG47</strain>
        <plasmid evidence="3">unnamed1</plasmid>
    </source>
</reference>